<evidence type="ECO:0000313" key="2">
    <source>
        <dbReference type="Proteomes" id="UP000195072"/>
    </source>
</evidence>
<comment type="caution">
    <text evidence="1">The sequence shown here is derived from an EMBL/GenBank/DDBJ whole genome shotgun (WGS) entry which is preliminary data.</text>
</comment>
<accession>A0A252EE42</accession>
<reference evidence="1 2" key="1">
    <citation type="submission" date="2014-06" db="EMBL/GenBank/DDBJ databases">
        <authorList>
            <person name="Ju J."/>
            <person name="Zhang J."/>
        </authorList>
    </citation>
    <scope>NUCLEOTIDE SEQUENCE [LARGE SCALE GENOMIC DNA]</scope>
    <source>
        <strain evidence="1">DmL_050</strain>
    </source>
</reference>
<dbReference type="AlphaFoldDB" id="A0A252EE42"/>
<protein>
    <submittedName>
        <fullName evidence="1">Uncharacterized protein</fullName>
    </submittedName>
</protein>
<dbReference type="Proteomes" id="UP000195072">
    <property type="component" value="Unassembled WGS sequence"/>
</dbReference>
<dbReference type="EMBL" id="JOOZ01000116">
    <property type="protein sequence ID" value="OUL64748.1"/>
    <property type="molecule type" value="Genomic_DNA"/>
</dbReference>
<gene>
    <name evidence="1" type="ORF">HK16_01875</name>
</gene>
<sequence length="87" mass="9123">MRPLATNRGNDETIINPGSVSVVVLASIAFVGQRVPGSISRSGNGTSAGAPRYGLNGQVEDRHGIGSLKEWGCKGFIPVARKLEEFA</sequence>
<evidence type="ECO:0000313" key="1">
    <source>
        <dbReference type="EMBL" id="OUL64748.1"/>
    </source>
</evidence>
<organism evidence="1 2">
    <name type="scientific">Acetobacter senegalensis</name>
    <dbReference type="NCBI Taxonomy" id="446692"/>
    <lineage>
        <taxon>Bacteria</taxon>
        <taxon>Pseudomonadati</taxon>
        <taxon>Pseudomonadota</taxon>
        <taxon>Alphaproteobacteria</taxon>
        <taxon>Acetobacterales</taxon>
        <taxon>Acetobacteraceae</taxon>
        <taxon>Acetobacter</taxon>
    </lineage>
</organism>
<proteinExistence type="predicted"/>
<name>A0A252EE42_9PROT</name>